<name>A0A9P1MZD8_9PELO</name>
<evidence type="ECO:0000256" key="1">
    <source>
        <dbReference type="SAM" id="MobiDB-lite"/>
    </source>
</evidence>
<keyword evidence="3" id="KW-1185">Reference proteome</keyword>
<comment type="caution">
    <text evidence="2">The sequence shown here is derived from an EMBL/GenBank/DDBJ whole genome shotgun (WGS) entry which is preliminary data.</text>
</comment>
<feature type="region of interest" description="Disordered" evidence="1">
    <location>
        <begin position="28"/>
        <end position="54"/>
    </location>
</feature>
<gene>
    <name evidence="2" type="ORF">CAMP_LOCUS7919</name>
</gene>
<accession>A0A9P1MZD8</accession>
<organism evidence="2 3">
    <name type="scientific">Caenorhabditis angaria</name>
    <dbReference type="NCBI Taxonomy" id="860376"/>
    <lineage>
        <taxon>Eukaryota</taxon>
        <taxon>Metazoa</taxon>
        <taxon>Ecdysozoa</taxon>
        <taxon>Nematoda</taxon>
        <taxon>Chromadorea</taxon>
        <taxon>Rhabditida</taxon>
        <taxon>Rhabditina</taxon>
        <taxon>Rhabditomorpha</taxon>
        <taxon>Rhabditoidea</taxon>
        <taxon>Rhabditidae</taxon>
        <taxon>Peloderinae</taxon>
        <taxon>Caenorhabditis</taxon>
    </lineage>
</organism>
<dbReference type="EMBL" id="CANHGI010000003">
    <property type="protein sequence ID" value="CAI5445282.1"/>
    <property type="molecule type" value="Genomic_DNA"/>
</dbReference>
<evidence type="ECO:0000313" key="3">
    <source>
        <dbReference type="Proteomes" id="UP001152747"/>
    </source>
</evidence>
<dbReference type="Proteomes" id="UP001152747">
    <property type="component" value="Unassembled WGS sequence"/>
</dbReference>
<reference evidence="2" key="1">
    <citation type="submission" date="2022-11" db="EMBL/GenBank/DDBJ databases">
        <authorList>
            <person name="Kikuchi T."/>
        </authorList>
    </citation>
    <scope>NUCLEOTIDE SEQUENCE</scope>
    <source>
        <strain evidence="2">PS1010</strain>
    </source>
</reference>
<dbReference type="OrthoDB" id="5821945at2759"/>
<evidence type="ECO:0000313" key="2">
    <source>
        <dbReference type="EMBL" id="CAI5445282.1"/>
    </source>
</evidence>
<proteinExistence type="predicted"/>
<sequence length="81" mass="9179">MCRFQLIVLVFLAIFTIFSVNSFTLYRPSKPNHHSGSDSRAVSENVDLDDTDDGSFDRMRDVLGNIRPSVGLMHSFTAREK</sequence>
<protein>
    <submittedName>
        <fullName evidence="2">Uncharacterized protein</fullName>
    </submittedName>
</protein>
<dbReference type="AlphaFoldDB" id="A0A9P1MZD8"/>